<sequence length="55" mass="6255">MADERPPIWVQLATEYLVTDSSGSDLIGIDDTFGVRVLRRLSEYYHLNATNFNGH</sequence>
<evidence type="ECO:0000313" key="2">
    <source>
        <dbReference type="Proteomes" id="UP001263852"/>
    </source>
</evidence>
<proteinExistence type="predicted"/>
<organism evidence="1 2">
    <name type="scientific">Lactiplantibacillus pentosus</name>
    <name type="common">Lactobacillus pentosus</name>
    <dbReference type="NCBI Taxonomy" id="1589"/>
    <lineage>
        <taxon>Bacteria</taxon>
        <taxon>Bacillati</taxon>
        <taxon>Bacillota</taxon>
        <taxon>Bacilli</taxon>
        <taxon>Lactobacillales</taxon>
        <taxon>Lactobacillaceae</taxon>
        <taxon>Lactiplantibacillus</taxon>
    </lineage>
</organism>
<dbReference type="Proteomes" id="UP001263852">
    <property type="component" value="Unassembled WGS sequence"/>
</dbReference>
<reference evidence="1" key="1">
    <citation type="submission" date="2023-08" db="EMBL/GenBank/DDBJ databases">
        <authorList>
            <person name="Page C.A."/>
            <person name="Perez-Diaz I.M."/>
        </authorList>
    </citation>
    <scope>NUCLEOTIDE SEQUENCE</scope>
    <source>
        <strain evidence="1">1.8.9</strain>
    </source>
</reference>
<comment type="caution">
    <text evidence="1">The sequence shown here is derived from an EMBL/GenBank/DDBJ whole genome shotgun (WGS) entry which is preliminary data.</text>
</comment>
<accession>A0AAW8WK15</accession>
<dbReference type="EMBL" id="JAVLAO010000001">
    <property type="protein sequence ID" value="MDT7040224.1"/>
    <property type="molecule type" value="Genomic_DNA"/>
</dbReference>
<dbReference type="RefSeq" id="WP_158296953.1">
    <property type="nucleotide sequence ID" value="NZ_BOUG01000003.1"/>
</dbReference>
<protein>
    <submittedName>
        <fullName evidence="1">Uncharacterized protein</fullName>
    </submittedName>
</protein>
<evidence type="ECO:0000313" key="1">
    <source>
        <dbReference type="EMBL" id="MDT7040224.1"/>
    </source>
</evidence>
<name>A0AAW8WK15_LACPE</name>
<gene>
    <name evidence="1" type="ORF">RI555_14860</name>
</gene>
<dbReference type="AlphaFoldDB" id="A0AAW8WK15"/>